<dbReference type="InterPro" id="IPR008391">
    <property type="entry name" value="AXE1_dom"/>
</dbReference>
<gene>
    <name evidence="2" type="ORF">GF339_07090</name>
</gene>
<protein>
    <submittedName>
        <fullName evidence="2">Acetylxylan esterase</fullName>
    </submittedName>
</protein>
<dbReference type="InterPro" id="IPR029058">
    <property type="entry name" value="AB_hydrolase_fold"/>
</dbReference>
<dbReference type="Proteomes" id="UP000649604">
    <property type="component" value="Unassembled WGS sequence"/>
</dbReference>
<evidence type="ECO:0000313" key="3">
    <source>
        <dbReference type="Proteomes" id="UP000649604"/>
    </source>
</evidence>
<dbReference type="PANTHER" id="PTHR40111:SF1">
    <property type="entry name" value="CEPHALOSPORIN-C DEACETYLASE"/>
    <property type="match status" value="1"/>
</dbReference>
<dbReference type="Gene3D" id="3.40.50.1820">
    <property type="entry name" value="alpha/beta hydrolase"/>
    <property type="match status" value="1"/>
</dbReference>
<evidence type="ECO:0000313" key="2">
    <source>
        <dbReference type="EMBL" id="MBD3324333.1"/>
    </source>
</evidence>
<comment type="caution">
    <text evidence="2">The sequence shown here is derived from an EMBL/GenBank/DDBJ whole genome shotgun (WGS) entry which is preliminary data.</text>
</comment>
<dbReference type="PANTHER" id="PTHR40111">
    <property type="entry name" value="CEPHALOSPORIN-C DEACETYLASE"/>
    <property type="match status" value="1"/>
</dbReference>
<dbReference type="AlphaFoldDB" id="A0A9D5JU79"/>
<dbReference type="InterPro" id="IPR039069">
    <property type="entry name" value="CE7"/>
</dbReference>
<accession>A0A9D5JU79</accession>
<dbReference type="EMBL" id="WJJP01000219">
    <property type="protein sequence ID" value="MBD3324333.1"/>
    <property type="molecule type" value="Genomic_DNA"/>
</dbReference>
<feature type="domain" description="Acetyl xylan esterase" evidence="1">
    <location>
        <begin position="1"/>
        <end position="130"/>
    </location>
</feature>
<dbReference type="Pfam" id="PF05448">
    <property type="entry name" value="AXE1"/>
    <property type="match status" value="1"/>
</dbReference>
<dbReference type="GO" id="GO:0052689">
    <property type="term" value="F:carboxylic ester hydrolase activity"/>
    <property type="evidence" value="ECO:0007669"/>
    <property type="project" value="TreeGrafter"/>
</dbReference>
<dbReference type="GO" id="GO:0005976">
    <property type="term" value="P:polysaccharide metabolic process"/>
    <property type="evidence" value="ECO:0007669"/>
    <property type="project" value="TreeGrafter"/>
</dbReference>
<feature type="non-terminal residue" evidence="2">
    <location>
        <position position="1"/>
    </location>
</feature>
<organism evidence="2 3">
    <name type="scientific">candidate division KSB3 bacterium</name>
    <dbReference type="NCBI Taxonomy" id="2044937"/>
    <lineage>
        <taxon>Bacteria</taxon>
        <taxon>candidate division KSB3</taxon>
    </lineage>
</organism>
<reference evidence="2" key="1">
    <citation type="submission" date="2019-11" db="EMBL/GenBank/DDBJ databases">
        <title>Microbial mats filling the niche in hypersaline microbial mats.</title>
        <authorList>
            <person name="Wong H.L."/>
            <person name="Macleod F.I."/>
            <person name="White R.A. III"/>
            <person name="Burns B.P."/>
        </authorList>
    </citation>
    <scope>NUCLEOTIDE SEQUENCE</scope>
    <source>
        <strain evidence="2">Rbin_158</strain>
    </source>
</reference>
<proteinExistence type="predicted"/>
<sequence length="134" mass="15760">TLACAALEPRIRHAAPVYPFLTDYQRVWEIDLVNEDAYQELRHYFRRFDPRHEREQQIFTKLGYIDVQHLCRRIRSDVLMVTGLMDTLCPPSTQFAAYNKIPSKKSLLIYPDFAHEILPGASDKIFEFMSPLSR</sequence>
<name>A0A9D5JU79_9BACT</name>
<dbReference type="SUPFAM" id="SSF53474">
    <property type="entry name" value="alpha/beta-Hydrolases"/>
    <property type="match status" value="1"/>
</dbReference>
<evidence type="ECO:0000259" key="1">
    <source>
        <dbReference type="Pfam" id="PF05448"/>
    </source>
</evidence>